<evidence type="ECO:0000313" key="2">
    <source>
        <dbReference type="EMBL" id="QFG13460.1"/>
    </source>
</evidence>
<feature type="region of interest" description="Disordered" evidence="1">
    <location>
        <begin position="159"/>
        <end position="182"/>
    </location>
</feature>
<organism evidence="2 3">
    <name type="scientific">Gordonia phage Powerball</name>
    <dbReference type="NCBI Taxonomy" id="2599847"/>
    <lineage>
        <taxon>Viruses</taxon>
        <taxon>Duplodnaviria</taxon>
        <taxon>Heunggongvirae</taxon>
        <taxon>Uroviricota</taxon>
        <taxon>Caudoviricetes</taxon>
        <taxon>Powerballvirus</taxon>
        <taxon>Powerballvirus powerball</taxon>
    </lineage>
</organism>
<dbReference type="RefSeq" id="YP_010653963.1">
    <property type="nucleotide sequence ID" value="NC_070805.1"/>
</dbReference>
<gene>
    <name evidence="2" type="primary">24</name>
    <name evidence="2" type="ORF">PBI_POWERBALL_24</name>
</gene>
<dbReference type="Proteomes" id="UP000326082">
    <property type="component" value="Segment"/>
</dbReference>
<dbReference type="GeneID" id="77929805"/>
<dbReference type="KEGG" id="vg:77929805"/>
<reference evidence="2 3" key="1">
    <citation type="submission" date="2019-07" db="EMBL/GenBank/DDBJ databases">
        <authorList>
            <person name="Lauer M.J."/>
            <person name="Stoner T.H."/>
            <person name="Garlena R.A."/>
            <person name="Russell D.A."/>
            <person name="Pope W.H."/>
            <person name="Jacobs-Sera D."/>
            <person name="Hatfull G.F."/>
        </authorList>
    </citation>
    <scope>NUCLEOTIDE SEQUENCE [LARGE SCALE GENOMIC DNA]</scope>
</reference>
<keyword evidence="3" id="KW-1185">Reference proteome</keyword>
<protein>
    <submittedName>
        <fullName evidence="2">Minor tail protein</fullName>
    </submittedName>
</protein>
<evidence type="ECO:0000313" key="3">
    <source>
        <dbReference type="Proteomes" id="UP000326082"/>
    </source>
</evidence>
<dbReference type="EMBL" id="MN234218">
    <property type="protein sequence ID" value="QFG13460.1"/>
    <property type="molecule type" value="Genomic_DNA"/>
</dbReference>
<evidence type="ECO:0000256" key="1">
    <source>
        <dbReference type="SAM" id="MobiDB-lite"/>
    </source>
</evidence>
<sequence>MPFRYPGSKPKVPQAPLEDLWDKLIDAIIVAPFAWLLALILGGAPEDWDTRQEIADNLIPALIRLPLRILVQLIGGIPVVGGAFEAALANWLRQTNETATEAAETVVTVGTQVNHVQQIIAVQSGMGAWETGPDRTGTPSFPFAFLYLHSHTVPASGLSASTGTAGSHSHTVSGTTGSTNGHNHSFSDTVSVTGHTHSVSLSGSATAAMDVPTVACTASYAPWANVIFKSAGERKVVSWLAYKTGTVSTFSYDVYRLEADGSSTLVYSSPNLAGEVPTVLGWMMHLIDSQTVIADIGDSYDVQFRMTGSGTVYLAGINFAYPTPLPGFRPYAPGSARNPSSNPAPATIPTATRDGMYTGPTPFVSIGIDVGQTQLPRFFFDDFNRGDLGSLWVAYGSIGISSNRVGYKGAPLFDTTAAMVYHQPLASDVVEASADLWLDEAHIGIGIGCTSNLASGVWLAAENDTISISTGSYSSRTDRTPVISPPGDGRYTLRRIRSGDNTHYIYQAFFGDPDTSEPILTWADTGNLIPVGWGRRWVGVLARRNGLLYPSGRADNWVARDLTSDDEEE</sequence>
<proteinExistence type="predicted"/>
<accession>A0A5J6TRL5</accession>
<name>A0A5J6TRL5_9CAUD</name>